<comment type="caution">
    <text evidence="2">The sequence shown here is derived from an EMBL/GenBank/DDBJ whole genome shotgun (WGS) entry which is preliminary data.</text>
</comment>
<reference evidence="2 3" key="1">
    <citation type="journal article" date="2016" name="Nat. Commun.">
        <title>Thousands of microbial genomes shed light on interconnected biogeochemical processes in an aquifer system.</title>
        <authorList>
            <person name="Anantharaman K."/>
            <person name="Brown C.T."/>
            <person name="Hug L.A."/>
            <person name="Sharon I."/>
            <person name="Castelle C.J."/>
            <person name="Probst A.J."/>
            <person name="Thomas B.C."/>
            <person name="Singh A."/>
            <person name="Wilkins M.J."/>
            <person name="Karaoz U."/>
            <person name="Brodie E.L."/>
            <person name="Williams K.H."/>
            <person name="Hubbard S.S."/>
            <person name="Banfield J.F."/>
        </authorList>
    </citation>
    <scope>NUCLEOTIDE SEQUENCE [LARGE SCALE GENOMIC DNA]</scope>
</reference>
<dbReference type="Gene3D" id="3.30.300.20">
    <property type="match status" value="1"/>
</dbReference>
<sequence length="112" mass="13031">MAHQAERFSSFLKRELNRFLQRNTPHDEGVFISVAKIYAPERSDKAEVAISVFPEKAAKEVLKSVKKLTGEARKYLASRSRRRFIPKIIFLGEEDAERTIRLEKLLEKVKNE</sequence>
<dbReference type="EMBL" id="MFIF01000014">
    <property type="protein sequence ID" value="OGF86589.1"/>
    <property type="molecule type" value="Genomic_DNA"/>
</dbReference>
<dbReference type="Proteomes" id="UP000177346">
    <property type="component" value="Unassembled WGS sequence"/>
</dbReference>
<accession>A0A1F5XFG8</accession>
<gene>
    <name evidence="2" type="ORF">A3B19_00025</name>
</gene>
<evidence type="ECO:0008006" key="4">
    <source>
        <dbReference type="Google" id="ProtNLM"/>
    </source>
</evidence>
<evidence type="ECO:0000313" key="2">
    <source>
        <dbReference type="EMBL" id="OGF86589.1"/>
    </source>
</evidence>
<dbReference type="SUPFAM" id="SSF89919">
    <property type="entry name" value="Ribosome-binding factor A, RbfA"/>
    <property type="match status" value="1"/>
</dbReference>
<evidence type="ECO:0000313" key="3">
    <source>
        <dbReference type="Proteomes" id="UP000177346"/>
    </source>
</evidence>
<dbReference type="Pfam" id="PF02033">
    <property type="entry name" value="RBFA"/>
    <property type="match status" value="1"/>
</dbReference>
<dbReference type="GO" id="GO:0006364">
    <property type="term" value="P:rRNA processing"/>
    <property type="evidence" value="ECO:0007669"/>
    <property type="project" value="InterPro"/>
</dbReference>
<keyword evidence="1" id="KW-0690">Ribosome biogenesis</keyword>
<evidence type="ECO:0000256" key="1">
    <source>
        <dbReference type="ARBA" id="ARBA00022517"/>
    </source>
</evidence>
<dbReference type="InterPro" id="IPR023799">
    <property type="entry name" value="RbfA_dom_sf"/>
</dbReference>
<name>A0A1F5XFG8_9BACT</name>
<dbReference type="AlphaFoldDB" id="A0A1F5XFG8"/>
<dbReference type="InterPro" id="IPR000238">
    <property type="entry name" value="RbfA"/>
</dbReference>
<dbReference type="InterPro" id="IPR015946">
    <property type="entry name" value="KH_dom-like_a/b"/>
</dbReference>
<protein>
    <recommendedName>
        <fullName evidence="4">Ribosome-binding factor A</fullName>
    </recommendedName>
</protein>
<organism evidence="2 3">
    <name type="scientific">Candidatus Giovannonibacteria bacterium RIFCSPLOWO2_01_FULL_46_32</name>
    <dbReference type="NCBI Taxonomy" id="1798353"/>
    <lineage>
        <taxon>Bacteria</taxon>
        <taxon>Candidatus Giovannoniibacteriota</taxon>
    </lineage>
</organism>
<proteinExistence type="predicted"/>